<proteinExistence type="predicted"/>
<dbReference type="AlphaFoldDB" id="A0A1R1C533"/>
<dbReference type="Proteomes" id="UP000187134">
    <property type="component" value="Unassembled WGS sequence"/>
</dbReference>
<protein>
    <submittedName>
        <fullName evidence="1">Uncharacterized protein</fullName>
    </submittedName>
</protein>
<dbReference type="EMBL" id="MRTJ01000001">
    <property type="protein sequence ID" value="OMF17225.1"/>
    <property type="molecule type" value="Genomic_DNA"/>
</dbReference>
<name>A0A1R1C533_PAEAM</name>
<evidence type="ECO:0000313" key="2">
    <source>
        <dbReference type="Proteomes" id="UP000187134"/>
    </source>
</evidence>
<organism evidence="1 2">
    <name type="scientific">Paenibacillus amylolyticus</name>
    <dbReference type="NCBI Taxonomy" id="1451"/>
    <lineage>
        <taxon>Bacteria</taxon>
        <taxon>Bacillati</taxon>
        <taxon>Bacillota</taxon>
        <taxon>Bacilli</taxon>
        <taxon>Bacillales</taxon>
        <taxon>Paenibacillaceae</taxon>
        <taxon>Paenibacillus</taxon>
    </lineage>
</organism>
<evidence type="ECO:0000313" key="1">
    <source>
        <dbReference type="EMBL" id="OMF17225.1"/>
    </source>
</evidence>
<accession>A0A1R1C533</accession>
<reference evidence="1 2" key="1">
    <citation type="submission" date="2016-11" db="EMBL/GenBank/DDBJ databases">
        <title>Paenibacillus species isolates.</title>
        <authorList>
            <person name="Beno S.M."/>
        </authorList>
    </citation>
    <scope>NUCLEOTIDE SEQUENCE [LARGE SCALE GENOMIC DNA]</scope>
    <source>
        <strain evidence="1 2">FSL H8-0246</strain>
    </source>
</reference>
<gene>
    <name evidence="1" type="ORF">BK131_04475</name>
</gene>
<sequence length="83" mass="9511">MNFLSTLPHGNNVFAISEYRFHVLNSSEKEAASFPINNVIIGYSDIDDQYYIRLPHGITYVSSNSEFTQFYNIFKDLVAKPTV</sequence>
<comment type="caution">
    <text evidence="1">The sequence shown here is derived from an EMBL/GenBank/DDBJ whole genome shotgun (WGS) entry which is preliminary data.</text>
</comment>